<sequence length="309" mass="34551">MNPEYGINKRQVSKAFNRAAARYDQVAVLQRMVGEQLLERLELVKLSPAVVVDVGAGTGLQTIDLLRRYGKAQVMALDLAPEMLHEARRRVKGRALERVLEAVWPRRHCHFVCGDTECLPFANQSVDLIFSNLTLQWCSALDSVFTEFRRILKPGGLLTFTTLGPDTLKELRAAWSSADAYRHVNPFVDMHDIGDGLVRAGLAEPVMDVEHYTFTYPDVYGLMRDLKLLGAQTVGSGRQAGLMGKNRRQKMMQSYEAFREGGRLPASFEVVYGHAWGVEQTLQQRTADGAIQIPLHALKGRSKPIGNRS</sequence>
<dbReference type="OrthoDB" id="9760689at2"/>
<evidence type="ECO:0000259" key="9">
    <source>
        <dbReference type="Pfam" id="PF08241"/>
    </source>
</evidence>
<feature type="domain" description="Methyltransferase type 11" evidence="9">
    <location>
        <begin position="52"/>
        <end position="159"/>
    </location>
</feature>
<dbReference type="InterPro" id="IPR029063">
    <property type="entry name" value="SAM-dependent_MTases_sf"/>
</dbReference>
<comment type="catalytic activity">
    <reaction evidence="1 8">
        <text>malonyl-[ACP] + S-adenosyl-L-methionine = malonyl-[ACP] methyl ester + S-adenosyl-L-homocysteine</text>
        <dbReference type="Rhea" id="RHEA:17105"/>
        <dbReference type="Rhea" id="RHEA-COMP:9623"/>
        <dbReference type="Rhea" id="RHEA-COMP:9954"/>
        <dbReference type="ChEBI" id="CHEBI:57856"/>
        <dbReference type="ChEBI" id="CHEBI:59789"/>
        <dbReference type="ChEBI" id="CHEBI:78449"/>
        <dbReference type="ChEBI" id="CHEBI:78845"/>
        <dbReference type="EC" id="2.1.1.197"/>
    </reaction>
</comment>
<dbReference type="InterPro" id="IPR013216">
    <property type="entry name" value="Methyltransf_11"/>
</dbReference>
<dbReference type="AlphaFoldDB" id="D5BXI9"/>
<dbReference type="RefSeq" id="WP_013031841.1">
    <property type="nucleotide sequence ID" value="NC_013960.1"/>
</dbReference>
<dbReference type="GO" id="GO:0102130">
    <property type="term" value="F:malonyl-CoA methyltransferase activity"/>
    <property type="evidence" value="ECO:0007669"/>
    <property type="project" value="UniProtKB-EC"/>
</dbReference>
<evidence type="ECO:0000256" key="8">
    <source>
        <dbReference type="HAMAP-Rule" id="MF_00835"/>
    </source>
</evidence>
<dbReference type="GO" id="GO:0008757">
    <property type="term" value="F:S-adenosylmethionine-dependent methyltransferase activity"/>
    <property type="evidence" value="ECO:0007669"/>
    <property type="project" value="InterPro"/>
</dbReference>
<evidence type="ECO:0000256" key="2">
    <source>
        <dbReference type="ARBA" id="ARBA00004746"/>
    </source>
</evidence>
<keyword evidence="6 8" id="KW-0949">S-adenosyl-L-methionine</keyword>
<dbReference type="InterPro" id="IPR011814">
    <property type="entry name" value="BioC"/>
</dbReference>
<keyword evidence="4 8" id="KW-0489">Methyltransferase</keyword>
<proteinExistence type="inferred from homology"/>
<dbReference type="UniPathway" id="UPA00078"/>
<dbReference type="Proteomes" id="UP000001844">
    <property type="component" value="Chromosome"/>
</dbReference>
<evidence type="ECO:0000256" key="4">
    <source>
        <dbReference type="ARBA" id="ARBA00022603"/>
    </source>
</evidence>
<dbReference type="PANTHER" id="PTHR13090">
    <property type="entry name" value="ARGININE-HYDROXYLASE NDUFAF5, MITOCHONDRIAL"/>
    <property type="match status" value="1"/>
</dbReference>
<dbReference type="Gene3D" id="3.40.50.150">
    <property type="entry name" value="Vaccinia Virus protein VP39"/>
    <property type="match status" value="1"/>
</dbReference>
<dbReference type="CDD" id="cd02440">
    <property type="entry name" value="AdoMet_MTases"/>
    <property type="match status" value="1"/>
</dbReference>
<dbReference type="GO" id="GO:0032259">
    <property type="term" value="P:methylation"/>
    <property type="evidence" value="ECO:0007669"/>
    <property type="project" value="UniProtKB-KW"/>
</dbReference>
<keyword evidence="11" id="KW-1185">Reference proteome</keyword>
<dbReference type="HAMAP" id="MF_00835">
    <property type="entry name" value="BioC"/>
    <property type="match status" value="1"/>
</dbReference>
<dbReference type="EMBL" id="CP001798">
    <property type="protein sequence ID" value="ADE13947.1"/>
    <property type="molecule type" value="Genomic_DNA"/>
</dbReference>
<evidence type="ECO:0000256" key="5">
    <source>
        <dbReference type="ARBA" id="ARBA00022679"/>
    </source>
</evidence>
<dbReference type="STRING" id="472759.Nhal_0767"/>
<comment type="similarity">
    <text evidence="8">Belongs to the methyltransferase superfamily.</text>
</comment>
<keyword evidence="5 8" id="KW-0808">Transferase</keyword>
<evidence type="ECO:0000256" key="1">
    <source>
        <dbReference type="ARBA" id="ARBA00000852"/>
    </source>
</evidence>
<evidence type="ECO:0000313" key="11">
    <source>
        <dbReference type="Proteomes" id="UP000001844"/>
    </source>
</evidence>
<dbReference type="PANTHER" id="PTHR13090:SF1">
    <property type="entry name" value="ARGININE-HYDROXYLASE NDUFAF5, MITOCHONDRIAL"/>
    <property type="match status" value="1"/>
</dbReference>
<reference evidence="11" key="1">
    <citation type="submission" date="2010-04" db="EMBL/GenBank/DDBJ databases">
        <title>Complete genome sequence of Nitrosococcus halophilus Nc4, a salt-adapted, aerobic obligate ammonia-oxidizing sulfur purple bacterium.</title>
        <authorList>
            <consortium name="US DOE Joint Genome Institute"/>
            <person name="Campbell M.A."/>
            <person name="Malfatti S.A."/>
            <person name="Chain P.S.G."/>
            <person name="Heidelberg J.F."/>
            <person name="Ward B.B."/>
            <person name="Klotz M.G."/>
        </authorList>
    </citation>
    <scope>NUCLEOTIDE SEQUENCE [LARGE SCALE GENOMIC DNA]</scope>
    <source>
        <strain evidence="11">Nc4</strain>
    </source>
</reference>
<evidence type="ECO:0000256" key="6">
    <source>
        <dbReference type="ARBA" id="ARBA00022691"/>
    </source>
</evidence>
<dbReference type="HOGENOM" id="CLU_046586_2_1_6"/>
<evidence type="ECO:0000313" key="10">
    <source>
        <dbReference type="EMBL" id="ADE13947.1"/>
    </source>
</evidence>
<organism evidence="10 11">
    <name type="scientific">Nitrosococcus halophilus (strain Nc4)</name>
    <dbReference type="NCBI Taxonomy" id="472759"/>
    <lineage>
        <taxon>Bacteria</taxon>
        <taxon>Pseudomonadati</taxon>
        <taxon>Pseudomonadota</taxon>
        <taxon>Gammaproteobacteria</taxon>
        <taxon>Chromatiales</taxon>
        <taxon>Chromatiaceae</taxon>
        <taxon>Nitrosococcus</taxon>
    </lineage>
</organism>
<dbReference type="InterPro" id="IPR050602">
    <property type="entry name" value="Malonyl-ACP_OMT"/>
</dbReference>
<evidence type="ECO:0000256" key="3">
    <source>
        <dbReference type="ARBA" id="ARBA00012327"/>
    </source>
</evidence>
<dbReference type="EC" id="2.1.1.197" evidence="3 8"/>
<gene>
    <name evidence="8" type="primary">bioC</name>
    <name evidence="10" type="ordered locus">Nhal_0767</name>
</gene>
<keyword evidence="7 8" id="KW-0093">Biotin biosynthesis</keyword>
<name>D5BXI9_NITHN</name>
<dbReference type="SUPFAM" id="SSF53335">
    <property type="entry name" value="S-adenosyl-L-methionine-dependent methyltransferases"/>
    <property type="match status" value="1"/>
</dbReference>
<dbReference type="GO" id="GO:0010340">
    <property type="term" value="F:carboxyl-O-methyltransferase activity"/>
    <property type="evidence" value="ECO:0007669"/>
    <property type="project" value="UniProtKB-UniRule"/>
</dbReference>
<dbReference type="KEGG" id="nhl:Nhal_0767"/>
<dbReference type="GO" id="GO:0009102">
    <property type="term" value="P:biotin biosynthetic process"/>
    <property type="evidence" value="ECO:0007669"/>
    <property type="project" value="UniProtKB-UniRule"/>
</dbReference>
<protein>
    <recommendedName>
        <fullName evidence="3 8">Malonyl-[acyl-carrier protein] O-methyltransferase</fullName>
        <shortName evidence="8">Malonyl-ACP O-methyltransferase</shortName>
        <ecNumber evidence="3 8">2.1.1.197</ecNumber>
    </recommendedName>
    <alternativeName>
        <fullName evidence="8">Biotin synthesis protein BioC</fullName>
    </alternativeName>
</protein>
<dbReference type="eggNOG" id="COG2226">
    <property type="taxonomic scope" value="Bacteria"/>
</dbReference>
<dbReference type="NCBIfam" id="TIGR02072">
    <property type="entry name" value="BioC"/>
    <property type="match status" value="1"/>
</dbReference>
<comment type="function">
    <text evidence="8">Converts the free carboxyl group of a malonyl-thioester to its methyl ester by transfer of a methyl group from S-adenosyl-L-methionine (SAM). It allows to synthesize pimeloyl-ACP via the fatty acid synthetic pathway.</text>
</comment>
<evidence type="ECO:0000256" key="7">
    <source>
        <dbReference type="ARBA" id="ARBA00022756"/>
    </source>
</evidence>
<comment type="pathway">
    <text evidence="2 8">Cofactor biosynthesis; biotin biosynthesis.</text>
</comment>
<dbReference type="Pfam" id="PF08241">
    <property type="entry name" value="Methyltransf_11"/>
    <property type="match status" value="1"/>
</dbReference>
<accession>D5BXI9</accession>